<dbReference type="Proteomes" id="UP000305778">
    <property type="component" value="Unassembled WGS sequence"/>
</dbReference>
<dbReference type="OrthoDB" id="9779554at2"/>
<evidence type="ECO:0000256" key="2">
    <source>
        <dbReference type="ARBA" id="ARBA00022448"/>
    </source>
</evidence>
<dbReference type="GO" id="GO:0005315">
    <property type="term" value="F:phosphate transmembrane transporter activity"/>
    <property type="evidence" value="ECO:0007669"/>
    <property type="project" value="InterPro"/>
</dbReference>
<feature type="transmembrane region" description="Helical" evidence="6">
    <location>
        <begin position="41"/>
        <end position="61"/>
    </location>
</feature>
<organism evidence="7 8">
    <name type="scientific">Actinacidiphila oryziradicis</name>
    <dbReference type="NCBI Taxonomy" id="2571141"/>
    <lineage>
        <taxon>Bacteria</taxon>
        <taxon>Bacillati</taxon>
        <taxon>Actinomycetota</taxon>
        <taxon>Actinomycetes</taxon>
        <taxon>Kitasatosporales</taxon>
        <taxon>Streptomycetaceae</taxon>
        <taxon>Actinacidiphila</taxon>
    </lineage>
</organism>
<dbReference type="InterPro" id="IPR001204">
    <property type="entry name" value="Phos_transporter"/>
</dbReference>
<comment type="subcellular location">
    <subcellularLocation>
        <location evidence="1">Membrane</location>
        <topology evidence="1">Multi-pass membrane protein</topology>
    </subcellularLocation>
</comment>
<keyword evidence="4 6" id="KW-1133">Transmembrane helix</keyword>
<keyword evidence="2" id="KW-0813">Transport</keyword>
<proteinExistence type="predicted"/>
<dbReference type="GO" id="GO:0016020">
    <property type="term" value="C:membrane"/>
    <property type="evidence" value="ECO:0007669"/>
    <property type="project" value="UniProtKB-SubCell"/>
</dbReference>
<evidence type="ECO:0000313" key="8">
    <source>
        <dbReference type="Proteomes" id="UP000305778"/>
    </source>
</evidence>
<evidence type="ECO:0000256" key="4">
    <source>
        <dbReference type="ARBA" id="ARBA00022989"/>
    </source>
</evidence>
<keyword evidence="5 6" id="KW-0472">Membrane</keyword>
<dbReference type="GO" id="GO:0006817">
    <property type="term" value="P:phosphate ion transport"/>
    <property type="evidence" value="ECO:0007669"/>
    <property type="project" value="InterPro"/>
</dbReference>
<reference evidence="7 8" key="1">
    <citation type="submission" date="2019-04" db="EMBL/GenBank/DDBJ databases">
        <title>Streptomyces oryziradicis sp. nov., a novel actinomycete isolated from rhizosphere soil of rice (Oryza sativa L.).</title>
        <authorList>
            <person name="Li C."/>
        </authorList>
    </citation>
    <scope>NUCLEOTIDE SEQUENCE [LARGE SCALE GENOMIC DNA]</scope>
    <source>
        <strain evidence="7 8">NEAU-C40</strain>
    </source>
</reference>
<keyword evidence="3 6" id="KW-0812">Transmembrane</keyword>
<evidence type="ECO:0000256" key="5">
    <source>
        <dbReference type="ARBA" id="ARBA00023136"/>
    </source>
</evidence>
<protein>
    <submittedName>
        <fullName evidence="7">Inorganic phosphate transporter</fullName>
    </submittedName>
</protein>
<evidence type="ECO:0000256" key="1">
    <source>
        <dbReference type="ARBA" id="ARBA00004141"/>
    </source>
</evidence>
<gene>
    <name evidence="7" type="ORF">FCI23_38090</name>
</gene>
<dbReference type="Pfam" id="PF01384">
    <property type="entry name" value="PHO4"/>
    <property type="match status" value="1"/>
</dbReference>
<name>A0A4U0S272_9ACTN</name>
<evidence type="ECO:0000256" key="3">
    <source>
        <dbReference type="ARBA" id="ARBA00022692"/>
    </source>
</evidence>
<keyword evidence="8" id="KW-1185">Reference proteome</keyword>
<accession>A0A4U0S272</accession>
<evidence type="ECO:0000313" key="7">
    <source>
        <dbReference type="EMBL" id="TKA02946.1"/>
    </source>
</evidence>
<dbReference type="AlphaFoldDB" id="A0A4U0S272"/>
<sequence>MVGLGALQGLPMSTTHVSIGAISGTAGTDLSRIKKKTVRDFAIAWLIAPPFAAAVAAVAYLCAETRRPGNATSR</sequence>
<evidence type="ECO:0000256" key="6">
    <source>
        <dbReference type="SAM" id="Phobius"/>
    </source>
</evidence>
<dbReference type="EMBL" id="SUMC01000060">
    <property type="protein sequence ID" value="TKA02946.1"/>
    <property type="molecule type" value="Genomic_DNA"/>
</dbReference>
<comment type="caution">
    <text evidence="7">The sequence shown here is derived from an EMBL/GenBank/DDBJ whole genome shotgun (WGS) entry which is preliminary data.</text>
</comment>